<dbReference type="SUPFAM" id="SSF52540">
    <property type="entry name" value="P-loop containing nucleoside triphosphate hydrolases"/>
    <property type="match status" value="1"/>
</dbReference>
<comment type="caution">
    <text evidence="3">The sequence shown here is derived from an EMBL/GenBank/DDBJ whole genome shotgun (WGS) entry which is preliminary data.</text>
</comment>
<evidence type="ECO:0000313" key="3">
    <source>
        <dbReference type="EMBL" id="KAK2116121.1"/>
    </source>
</evidence>
<evidence type="ECO:0000313" key="4">
    <source>
        <dbReference type="Proteomes" id="UP001266305"/>
    </source>
</evidence>
<dbReference type="EMBL" id="JASSZA010000003">
    <property type="protein sequence ID" value="KAK2116121.1"/>
    <property type="molecule type" value="Genomic_DNA"/>
</dbReference>
<reference evidence="3 4" key="1">
    <citation type="submission" date="2023-05" db="EMBL/GenBank/DDBJ databases">
        <title>B98-5 Cell Line De Novo Hybrid Assembly: An Optical Mapping Approach.</title>
        <authorList>
            <person name="Kananen K."/>
            <person name="Auerbach J.A."/>
            <person name="Kautto E."/>
            <person name="Blachly J.S."/>
        </authorList>
    </citation>
    <scope>NUCLEOTIDE SEQUENCE [LARGE SCALE GENOMIC DNA]</scope>
    <source>
        <strain evidence="3">B95-8</strain>
        <tissue evidence="3">Cell line</tissue>
    </source>
</reference>
<accession>A0ABQ9W423</accession>
<evidence type="ECO:0000259" key="1">
    <source>
        <dbReference type="Pfam" id="PF13086"/>
    </source>
</evidence>
<dbReference type="InterPro" id="IPR041679">
    <property type="entry name" value="DNA2/NAM7-like_C"/>
</dbReference>
<dbReference type="InterPro" id="IPR027417">
    <property type="entry name" value="P-loop_NTPase"/>
</dbReference>
<feature type="domain" description="DNA2/NAM7 helicase-like C-terminal" evidence="2">
    <location>
        <begin position="112"/>
        <end position="213"/>
    </location>
</feature>
<dbReference type="PANTHER" id="PTHR28535">
    <property type="entry name" value="ZINC FINGER GRF-TYPE CONTAINING 1"/>
    <property type="match status" value="1"/>
</dbReference>
<gene>
    <name evidence="3" type="primary">ZGRF1</name>
    <name evidence="3" type="ORF">P7K49_006747</name>
</gene>
<dbReference type="InterPro" id="IPR052800">
    <property type="entry name" value="DNA_Repair_Helicase_ZGRF1"/>
</dbReference>
<dbReference type="InterPro" id="IPR047187">
    <property type="entry name" value="SF1_C_Upf1"/>
</dbReference>
<proteinExistence type="predicted"/>
<dbReference type="CDD" id="cd18808">
    <property type="entry name" value="SF1_C_Upf1"/>
    <property type="match status" value="1"/>
</dbReference>
<organism evidence="3 4">
    <name type="scientific">Saguinus oedipus</name>
    <name type="common">Cotton-top tamarin</name>
    <name type="synonym">Oedipomidas oedipus</name>
    <dbReference type="NCBI Taxonomy" id="9490"/>
    <lineage>
        <taxon>Eukaryota</taxon>
        <taxon>Metazoa</taxon>
        <taxon>Chordata</taxon>
        <taxon>Craniata</taxon>
        <taxon>Vertebrata</taxon>
        <taxon>Euteleostomi</taxon>
        <taxon>Mammalia</taxon>
        <taxon>Eutheria</taxon>
        <taxon>Euarchontoglires</taxon>
        <taxon>Primates</taxon>
        <taxon>Haplorrhini</taxon>
        <taxon>Platyrrhini</taxon>
        <taxon>Cebidae</taxon>
        <taxon>Callitrichinae</taxon>
        <taxon>Saguinus</taxon>
    </lineage>
</organism>
<dbReference type="Pfam" id="PF13087">
    <property type="entry name" value="AAA_12"/>
    <property type="match status" value="1"/>
</dbReference>
<keyword evidence="4" id="KW-1185">Reference proteome</keyword>
<dbReference type="PANTHER" id="PTHR28535:SF1">
    <property type="entry name" value="PROTEIN ZGRF1"/>
    <property type="match status" value="1"/>
</dbReference>
<protein>
    <submittedName>
        <fullName evidence="3">Protein zgrf1</fullName>
    </submittedName>
</protein>
<dbReference type="Proteomes" id="UP001266305">
    <property type="component" value="Unassembled WGS sequence"/>
</dbReference>
<sequence length="231" mass="25475">MKEDLTPTERVYVRKSIEQHKLGTNRTLLKQMAEVQVVGVTCAACPFPCMNDLKFPVVVLDECSQITEPASLLPIARFECEKLILVGDPKQLPPTIQGSDAAHGNGLEQTLFDRLCLMRMRQCPTSFLERDNSFHNVAEAAFTLKLIQSLIASGIAGSMIGVITLYKSQMYKLCHLLSTVDFDHPDIKTVQVSTVDAFQGAEKEIIILSCAITTEMSYGCMCNLLTTPTGL</sequence>
<feature type="domain" description="DNA2/NAM7 helicase helicase" evidence="1">
    <location>
        <begin position="31"/>
        <end position="97"/>
    </location>
</feature>
<evidence type="ECO:0000259" key="2">
    <source>
        <dbReference type="Pfam" id="PF13087"/>
    </source>
</evidence>
<name>A0ABQ9W423_SAGOE</name>
<dbReference type="Gene3D" id="3.40.50.300">
    <property type="entry name" value="P-loop containing nucleotide triphosphate hydrolases"/>
    <property type="match status" value="1"/>
</dbReference>
<dbReference type="InterPro" id="IPR041677">
    <property type="entry name" value="DNA2/NAM7_AAA_11"/>
</dbReference>
<dbReference type="Pfam" id="PF13086">
    <property type="entry name" value="AAA_11"/>
    <property type="match status" value="1"/>
</dbReference>